<dbReference type="Proteomes" id="UP001501411">
    <property type="component" value="Unassembled WGS sequence"/>
</dbReference>
<dbReference type="RefSeq" id="WP_345235261.1">
    <property type="nucleotide sequence ID" value="NZ_BAABIQ010000044.1"/>
</dbReference>
<evidence type="ECO:0008006" key="3">
    <source>
        <dbReference type="Google" id="ProtNLM"/>
    </source>
</evidence>
<name>A0ABP9CCF5_9SPHI</name>
<sequence>MWFKQVYKIVALYLLVILTYLQVVQVVHAYQHNDSIQQTELTSFQFKKEIHCKICHHLHSNQIQQLPGKIFTLSEVYRKKPILIQRLDLAKPFEIPLSSCFNKGPPLI</sequence>
<reference evidence="2" key="1">
    <citation type="journal article" date="2019" name="Int. J. Syst. Evol. Microbiol.">
        <title>The Global Catalogue of Microorganisms (GCM) 10K type strain sequencing project: providing services to taxonomists for standard genome sequencing and annotation.</title>
        <authorList>
            <consortium name="The Broad Institute Genomics Platform"/>
            <consortium name="The Broad Institute Genome Sequencing Center for Infectious Disease"/>
            <person name="Wu L."/>
            <person name="Ma J."/>
        </authorList>
    </citation>
    <scope>NUCLEOTIDE SEQUENCE [LARGE SCALE GENOMIC DNA]</scope>
    <source>
        <strain evidence="2">JCM 18200</strain>
    </source>
</reference>
<accession>A0ABP9CCF5</accession>
<protein>
    <recommendedName>
        <fullName evidence="3">Cytochrome c</fullName>
    </recommendedName>
</protein>
<evidence type="ECO:0000313" key="2">
    <source>
        <dbReference type="Proteomes" id="UP001501411"/>
    </source>
</evidence>
<dbReference type="EMBL" id="BAABIQ010000044">
    <property type="protein sequence ID" value="GAA4808295.1"/>
    <property type="molecule type" value="Genomic_DNA"/>
</dbReference>
<gene>
    <name evidence="1" type="ORF">GCM10023231_41980</name>
</gene>
<comment type="caution">
    <text evidence="1">The sequence shown here is derived from an EMBL/GenBank/DDBJ whole genome shotgun (WGS) entry which is preliminary data.</text>
</comment>
<proteinExistence type="predicted"/>
<evidence type="ECO:0000313" key="1">
    <source>
        <dbReference type="EMBL" id="GAA4808295.1"/>
    </source>
</evidence>
<keyword evidence="2" id="KW-1185">Reference proteome</keyword>
<organism evidence="1 2">
    <name type="scientific">Olivibacter ginsenosidimutans</name>
    <dbReference type="NCBI Taxonomy" id="1176537"/>
    <lineage>
        <taxon>Bacteria</taxon>
        <taxon>Pseudomonadati</taxon>
        <taxon>Bacteroidota</taxon>
        <taxon>Sphingobacteriia</taxon>
        <taxon>Sphingobacteriales</taxon>
        <taxon>Sphingobacteriaceae</taxon>
        <taxon>Olivibacter</taxon>
    </lineage>
</organism>